<dbReference type="GeneID" id="61360363"/>
<name>A0A8T0C026_9GAMM</name>
<comment type="caution">
    <text evidence="1">The sequence shown here is derived from an EMBL/GenBank/DDBJ whole genome shotgun (WGS) entry which is preliminary data.</text>
</comment>
<gene>
    <name evidence="1" type="ORF">PRUB_b0701</name>
</gene>
<accession>A0A8T0C026</accession>
<proteinExistence type="predicted"/>
<reference evidence="1 2" key="1">
    <citation type="journal article" date="2012" name="J. Bacteriol.">
        <title>Genome sequence of the cycloprodigiosin-producing bacterial strain Pseudoalteromonas rubra ATCC 29570(T).</title>
        <authorList>
            <person name="Xie B.B."/>
            <person name="Shu Y.L."/>
            <person name="Qin Q.L."/>
            <person name="Rong J.C."/>
            <person name="Zhang X.Y."/>
            <person name="Chen X.L."/>
            <person name="Zhou B.C."/>
            <person name="Zhang Y.Z."/>
        </authorList>
    </citation>
    <scope>NUCLEOTIDE SEQUENCE [LARGE SCALE GENOMIC DNA]</scope>
    <source>
        <strain evidence="1 2">DSM 6842</strain>
    </source>
</reference>
<evidence type="ECO:0000313" key="2">
    <source>
        <dbReference type="Proteomes" id="UP000016480"/>
    </source>
</evidence>
<dbReference type="Proteomes" id="UP000016480">
    <property type="component" value="Unassembled WGS sequence"/>
</dbReference>
<dbReference type="SUPFAM" id="SSF160424">
    <property type="entry name" value="BH3703-like"/>
    <property type="match status" value="1"/>
</dbReference>
<dbReference type="AlphaFoldDB" id="A0A8T0C026"/>
<dbReference type="EMBL" id="AHCD03000044">
    <property type="protein sequence ID" value="KAF7781473.1"/>
    <property type="molecule type" value="Genomic_DNA"/>
</dbReference>
<sequence length="115" mass="13046">MNTEQAYNILGNVLCAYFDPDEPFDKLEMILEIGDGATAETVWKHFKGQKTCPSLSVDIPLQAAIDLHSAAFFLRDNLLETSNEQIWGLVFTLYPDSSFNIEYTYEKSDWLKGGE</sequence>
<protein>
    <submittedName>
        <fullName evidence="1">Uncharacterized protein</fullName>
    </submittedName>
</protein>
<dbReference type="RefSeq" id="WP_010380243.1">
    <property type="nucleotide sequence ID" value="NZ_AHCD03000044.1"/>
</dbReference>
<organism evidence="1 2">
    <name type="scientific">Pseudoalteromonas rubra</name>
    <dbReference type="NCBI Taxonomy" id="43658"/>
    <lineage>
        <taxon>Bacteria</taxon>
        <taxon>Pseudomonadati</taxon>
        <taxon>Pseudomonadota</taxon>
        <taxon>Gammaproteobacteria</taxon>
        <taxon>Alteromonadales</taxon>
        <taxon>Pseudoalteromonadaceae</taxon>
        <taxon>Pseudoalteromonas</taxon>
    </lineage>
</organism>
<dbReference type="InterPro" id="IPR036170">
    <property type="entry name" value="YezG-like_sf"/>
</dbReference>
<evidence type="ECO:0000313" key="1">
    <source>
        <dbReference type="EMBL" id="KAF7781473.1"/>
    </source>
</evidence>